<dbReference type="Pfam" id="PF07498">
    <property type="entry name" value="Rho_N"/>
    <property type="match status" value="1"/>
</dbReference>
<proteinExistence type="predicted"/>
<reference evidence="3 4" key="1">
    <citation type="submission" date="2019-09" db="EMBL/GenBank/DDBJ databases">
        <title>Phylogeny of genus Pseudoclavibacter and closely related genus.</title>
        <authorList>
            <person name="Li Y."/>
        </authorList>
    </citation>
    <scope>NUCLEOTIDE SEQUENCE [LARGE SCALE GENOMIC DNA]</scope>
    <source>
        <strain evidence="3 4">DSM 23821</strain>
    </source>
</reference>
<dbReference type="RefSeq" id="WP_158040909.1">
    <property type="nucleotide sequence ID" value="NZ_JACCFV010000001.1"/>
</dbReference>
<dbReference type="InterPro" id="IPR036269">
    <property type="entry name" value="Rho_N_sf"/>
</dbReference>
<evidence type="ECO:0000313" key="4">
    <source>
        <dbReference type="Proteomes" id="UP000467240"/>
    </source>
</evidence>
<dbReference type="InterPro" id="IPR011112">
    <property type="entry name" value="Rho-like_N"/>
</dbReference>
<dbReference type="InterPro" id="IPR055642">
    <property type="entry name" value="DUF7218"/>
</dbReference>
<dbReference type="GO" id="GO:0006353">
    <property type="term" value="P:DNA-templated transcription termination"/>
    <property type="evidence" value="ECO:0007669"/>
    <property type="project" value="InterPro"/>
</dbReference>
<protein>
    <submittedName>
        <fullName evidence="3">Rho termination factor</fullName>
    </submittedName>
</protein>
<dbReference type="OrthoDB" id="215254at2"/>
<dbReference type="AlphaFoldDB" id="A0A7J5BQC0"/>
<accession>A0A7J5BQC0</accession>
<name>A0A7J5BQC0_9MICO</name>
<keyword evidence="4" id="KW-1185">Reference proteome</keyword>
<evidence type="ECO:0000313" key="3">
    <source>
        <dbReference type="EMBL" id="KAB1655961.1"/>
    </source>
</evidence>
<organism evidence="3 4">
    <name type="scientific">Pseudoclavibacter chungangensis</name>
    <dbReference type="NCBI Taxonomy" id="587635"/>
    <lineage>
        <taxon>Bacteria</taxon>
        <taxon>Bacillati</taxon>
        <taxon>Actinomycetota</taxon>
        <taxon>Actinomycetes</taxon>
        <taxon>Micrococcales</taxon>
        <taxon>Microbacteriaceae</taxon>
        <taxon>Pseudoclavibacter</taxon>
    </lineage>
</organism>
<dbReference type="EMBL" id="WBJZ01000013">
    <property type="protein sequence ID" value="KAB1655961.1"/>
    <property type="molecule type" value="Genomic_DNA"/>
</dbReference>
<gene>
    <name evidence="3" type="ORF">F8O01_10970</name>
</gene>
<feature type="domain" description="Rho termination factor-like N-terminal" evidence="2">
    <location>
        <begin position="49"/>
        <end position="85"/>
    </location>
</feature>
<dbReference type="SMART" id="SM00959">
    <property type="entry name" value="Rho_N"/>
    <property type="match status" value="1"/>
</dbReference>
<evidence type="ECO:0000256" key="1">
    <source>
        <dbReference type="SAM" id="MobiDB-lite"/>
    </source>
</evidence>
<comment type="caution">
    <text evidence="3">The sequence shown here is derived from an EMBL/GenBank/DDBJ whole genome shotgun (WGS) entry which is preliminary data.</text>
</comment>
<dbReference type="Pfam" id="PF23855">
    <property type="entry name" value="DUF7218"/>
    <property type="match status" value="1"/>
</dbReference>
<dbReference type="Proteomes" id="UP000467240">
    <property type="component" value="Unassembled WGS sequence"/>
</dbReference>
<dbReference type="SUPFAM" id="SSF68912">
    <property type="entry name" value="Rho N-terminal domain-like"/>
    <property type="match status" value="1"/>
</dbReference>
<feature type="region of interest" description="Disordered" evidence="1">
    <location>
        <begin position="17"/>
        <end position="48"/>
    </location>
</feature>
<evidence type="ECO:0000259" key="2">
    <source>
        <dbReference type="SMART" id="SM00959"/>
    </source>
</evidence>
<sequence>MARPSIKDEDVYRALREEGASEGKSARIANAAARDGRQAVGRRGGESRSYEEWTVPELRARAKELGLTGYSRLRKDELVRALRED</sequence>